<dbReference type="EMBL" id="AZER01000014">
    <property type="protein sequence ID" value="KRL27884.1"/>
    <property type="molecule type" value="Genomic_DNA"/>
</dbReference>
<comment type="caution">
    <text evidence="1">The sequence shown here is derived from an EMBL/GenBank/DDBJ whole genome shotgun (WGS) entry which is preliminary data.</text>
</comment>
<gene>
    <name evidence="1" type="ORF">FD27_GL000626</name>
</gene>
<accession>A0A0R1P6M1</accession>
<dbReference type="Proteomes" id="UP000051445">
    <property type="component" value="Unassembled WGS sequence"/>
</dbReference>
<keyword evidence="2" id="KW-1185">Reference proteome</keyword>
<organism evidence="1 2">
    <name type="scientific">Limosilactobacillus frumenti DSM 13145</name>
    <dbReference type="NCBI Taxonomy" id="1423746"/>
    <lineage>
        <taxon>Bacteria</taxon>
        <taxon>Bacillati</taxon>
        <taxon>Bacillota</taxon>
        <taxon>Bacilli</taxon>
        <taxon>Lactobacillales</taxon>
        <taxon>Lactobacillaceae</taxon>
        <taxon>Limosilactobacillus</taxon>
    </lineage>
</organism>
<reference evidence="1 2" key="1">
    <citation type="journal article" date="2015" name="Genome Announc.">
        <title>Expanding the biotechnology potential of lactobacilli through comparative genomics of 213 strains and associated genera.</title>
        <authorList>
            <person name="Sun Z."/>
            <person name="Harris H.M."/>
            <person name="McCann A."/>
            <person name="Guo C."/>
            <person name="Argimon S."/>
            <person name="Zhang W."/>
            <person name="Yang X."/>
            <person name="Jeffery I.B."/>
            <person name="Cooney J.C."/>
            <person name="Kagawa T.F."/>
            <person name="Liu W."/>
            <person name="Song Y."/>
            <person name="Salvetti E."/>
            <person name="Wrobel A."/>
            <person name="Rasinkangas P."/>
            <person name="Parkhill J."/>
            <person name="Rea M.C."/>
            <person name="O'Sullivan O."/>
            <person name="Ritari J."/>
            <person name="Douillard F.P."/>
            <person name="Paul Ross R."/>
            <person name="Yang R."/>
            <person name="Briner A.E."/>
            <person name="Felis G.E."/>
            <person name="de Vos W.M."/>
            <person name="Barrangou R."/>
            <person name="Klaenhammer T.R."/>
            <person name="Caufield P.W."/>
            <person name="Cui Y."/>
            <person name="Zhang H."/>
            <person name="O'Toole P.W."/>
        </authorList>
    </citation>
    <scope>NUCLEOTIDE SEQUENCE [LARGE SCALE GENOMIC DNA]</scope>
    <source>
        <strain evidence="1 2">DSM 13145</strain>
    </source>
</reference>
<evidence type="ECO:0000313" key="2">
    <source>
        <dbReference type="Proteomes" id="UP000051445"/>
    </source>
</evidence>
<sequence length="52" mass="6148">MFSRQKAPLSDANFPFAIMHFYCKTVNKKVRTFLKNESKIVRLVIDDEPLFL</sequence>
<protein>
    <submittedName>
        <fullName evidence="1">Uncharacterized protein</fullName>
    </submittedName>
</protein>
<dbReference type="AlphaFoldDB" id="A0A0R1P6M1"/>
<proteinExistence type="predicted"/>
<name>A0A0R1P6M1_9LACO</name>
<evidence type="ECO:0000313" key="1">
    <source>
        <dbReference type="EMBL" id="KRL27884.1"/>
    </source>
</evidence>
<dbReference type="STRING" id="1423746.FD27_GL000626"/>